<evidence type="ECO:0000256" key="1">
    <source>
        <dbReference type="ARBA" id="ARBA00005384"/>
    </source>
</evidence>
<dbReference type="PANTHER" id="PTHR46577">
    <property type="entry name" value="HTH-TYPE TRANSCRIPTIONAL REGULATORY PROTEIN GABR"/>
    <property type="match status" value="1"/>
</dbReference>
<dbReference type="Gene3D" id="3.40.640.10">
    <property type="entry name" value="Type I PLP-dependent aspartate aminotransferase-like (Major domain)"/>
    <property type="match status" value="1"/>
</dbReference>
<protein>
    <submittedName>
        <fullName evidence="7">DNA-binding transcriptional MocR family regulator</fullName>
    </submittedName>
</protein>
<evidence type="ECO:0000256" key="4">
    <source>
        <dbReference type="ARBA" id="ARBA00023125"/>
    </source>
</evidence>
<evidence type="ECO:0000256" key="5">
    <source>
        <dbReference type="ARBA" id="ARBA00023163"/>
    </source>
</evidence>
<sequence>MEPIPWPVDRLVAQLGRWSAGRGPLYLLLALRLRQLIESGQLPPMAALPADRTLAERLAVGRGTVVAAYDRLRQDHKLDRHQGRGTWVAPAVLSGARPGPPPTANPLFLNYLEPMSGVRPLACAAPPGPPPELAAAYQLALAALPGEDSGDIGYHPLGHPRLREALARRYTEQGVPTGPEQVLVTTGGQQALALIGRLLLGPGEVVLVQAPTYPGALEVFREAAALIRTVPRDLAPTGFASALSRHRPRLAYLNPTNHNPTGTTVPALARRALVEAADAHEVRLIDDEVLAELTFDGAGPPGLAAFDPHGRVLTVGSFSKTVWGGLRTGWIRATEGDIAQLARFKAIHDKGSAALEQVAAAALLPELDAVAARRAAELRRRHDHLAGELRTLLPEWSFEQAGGGLCLWVRLPRGDGSAFAQVALRHGVAVLPGAALDADGGCADRLRIPFTATPQELSEAVRCLAEAWAAYDRAGGSAGAVSVHALVV</sequence>
<name>A0ABR6BB80_9PSEU</name>
<dbReference type="Pfam" id="PF00155">
    <property type="entry name" value="Aminotran_1_2"/>
    <property type="match status" value="1"/>
</dbReference>
<evidence type="ECO:0000256" key="2">
    <source>
        <dbReference type="ARBA" id="ARBA00022898"/>
    </source>
</evidence>
<dbReference type="InterPro" id="IPR015421">
    <property type="entry name" value="PyrdxlP-dep_Trfase_major"/>
</dbReference>
<keyword evidence="2" id="KW-0663">Pyridoxal phosphate</keyword>
<keyword evidence="5" id="KW-0804">Transcription</keyword>
<dbReference type="SMART" id="SM00345">
    <property type="entry name" value="HTH_GNTR"/>
    <property type="match status" value="1"/>
</dbReference>
<evidence type="ECO:0000259" key="6">
    <source>
        <dbReference type="PROSITE" id="PS50949"/>
    </source>
</evidence>
<dbReference type="SUPFAM" id="SSF46785">
    <property type="entry name" value="Winged helix' DNA-binding domain"/>
    <property type="match status" value="1"/>
</dbReference>
<feature type="domain" description="HTH gntR-type" evidence="6">
    <location>
        <begin position="23"/>
        <end position="91"/>
    </location>
</feature>
<dbReference type="InterPro" id="IPR000524">
    <property type="entry name" value="Tscrpt_reg_HTH_GntR"/>
</dbReference>
<dbReference type="InterPro" id="IPR015422">
    <property type="entry name" value="PyrdxlP-dep_Trfase_small"/>
</dbReference>
<evidence type="ECO:0000313" key="7">
    <source>
        <dbReference type="EMBL" id="MBA8924104.1"/>
    </source>
</evidence>
<dbReference type="CDD" id="cd07377">
    <property type="entry name" value="WHTH_GntR"/>
    <property type="match status" value="1"/>
</dbReference>
<dbReference type="Gene3D" id="1.10.10.10">
    <property type="entry name" value="Winged helix-like DNA-binding domain superfamily/Winged helix DNA-binding domain"/>
    <property type="match status" value="1"/>
</dbReference>
<reference evidence="7 8" key="1">
    <citation type="submission" date="2020-08" db="EMBL/GenBank/DDBJ databases">
        <title>Genomic Encyclopedia of Archaeal and Bacterial Type Strains, Phase II (KMG-II): from individual species to whole genera.</title>
        <authorList>
            <person name="Goeker M."/>
        </authorList>
    </citation>
    <scope>NUCLEOTIDE SEQUENCE [LARGE SCALE GENOMIC DNA]</scope>
    <source>
        <strain evidence="7 8">DSM 43850</strain>
    </source>
</reference>
<organism evidence="7 8">
    <name type="scientific">Kutzneria viridogrisea</name>
    <dbReference type="NCBI Taxonomy" id="47990"/>
    <lineage>
        <taxon>Bacteria</taxon>
        <taxon>Bacillati</taxon>
        <taxon>Actinomycetota</taxon>
        <taxon>Actinomycetes</taxon>
        <taxon>Pseudonocardiales</taxon>
        <taxon>Pseudonocardiaceae</taxon>
        <taxon>Kutzneria</taxon>
    </lineage>
</organism>
<dbReference type="InterPro" id="IPR036390">
    <property type="entry name" value="WH_DNA-bd_sf"/>
</dbReference>
<comment type="caution">
    <text evidence="7">The sequence shown here is derived from an EMBL/GenBank/DDBJ whole genome shotgun (WGS) entry which is preliminary data.</text>
</comment>
<dbReference type="RefSeq" id="WP_182836592.1">
    <property type="nucleotide sequence ID" value="NZ_BAAABQ010000065.1"/>
</dbReference>
<dbReference type="Pfam" id="PF00392">
    <property type="entry name" value="GntR"/>
    <property type="match status" value="1"/>
</dbReference>
<keyword evidence="4 7" id="KW-0238">DNA-binding</keyword>
<dbReference type="CDD" id="cd00609">
    <property type="entry name" value="AAT_like"/>
    <property type="match status" value="1"/>
</dbReference>
<proteinExistence type="inferred from homology"/>
<dbReference type="EMBL" id="JACJID010000001">
    <property type="protein sequence ID" value="MBA8924104.1"/>
    <property type="molecule type" value="Genomic_DNA"/>
</dbReference>
<dbReference type="InterPro" id="IPR004839">
    <property type="entry name" value="Aminotransferase_I/II_large"/>
</dbReference>
<accession>A0ABR6BB80</accession>
<comment type="similarity">
    <text evidence="1">In the C-terminal section; belongs to the class-I pyridoxal-phosphate-dependent aminotransferase family.</text>
</comment>
<dbReference type="Gene3D" id="3.90.1150.10">
    <property type="entry name" value="Aspartate Aminotransferase, domain 1"/>
    <property type="match status" value="1"/>
</dbReference>
<evidence type="ECO:0000256" key="3">
    <source>
        <dbReference type="ARBA" id="ARBA00023015"/>
    </source>
</evidence>
<keyword evidence="8" id="KW-1185">Reference proteome</keyword>
<dbReference type="InterPro" id="IPR036388">
    <property type="entry name" value="WH-like_DNA-bd_sf"/>
</dbReference>
<dbReference type="InterPro" id="IPR015424">
    <property type="entry name" value="PyrdxlP-dep_Trfase"/>
</dbReference>
<dbReference type="GO" id="GO:0003677">
    <property type="term" value="F:DNA binding"/>
    <property type="evidence" value="ECO:0007669"/>
    <property type="project" value="UniProtKB-KW"/>
</dbReference>
<dbReference type="PROSITE" id="PS50949">
    <property type="entry name" value="HTH_GNTR"/>
    <property type="match status" value="1"/>
</dbReference>
<gene>
    <name evidence="7" type="ORF">BC739_001301</name>
</gene>
<dbReference type="SUPFAM" id="SSF53383">
    <property type="entry name" value="PLP-dependent transferases"/>
    <property type="match status" value="1"/>
</dbReference>
<dbReference type="PANTHER" id="PTHR46577:SF1">
    <property type="entry name" value="HTH-TYPE TRANSCRIPTIONAL REGULATORY PROTEIN GABR"/>
    <property type="match status" value="1"/>
</dbReference>
<keyword evidence="3" id="KW-0805">Transcription regulation</keyword>
<dbReference type="InterPro" id="IPR051446">
    <property type="entry name" value="HTH_trans_reg/aminotransferase"/>
</dbReference>
<evidence type="ECO:0000313" key="8">
    <source>
        <dbReference type="Proteomes" id="UP000517916"/>
    </source>
</evidence>
<dbReference type="Proteomes" id="UP000517916">
    <property type="component" value="Unassembled WGS sequence"/>
</dbReference>